<accession>A0A8S9KXM1</accession>
<dbReference type="Proteomes" id="UP000712281">
    <property type="component" value="Unassembled WGS sequence"/>
</dbReference>
<organism evidence="1 2">
    <name type="scientific">Brassica cretica</name>
    <name type="common">Mustard</name>
    <dbReference type="NCBI Taxonomy" id="69181"/>
    <lineage>
        <taxon>Eukaryota</taxon>
        <taxon>Viridiplantae</taxon>
        <taxon>Streptophyta</taxon>
        <taxon>Embryophyta</taxon>
        <taxon>Tracheophyta</taxon>
        <taxon>Spermatophyta</taxon>
        <taxon>Magnoliopsida</taxon>
        <taxon>eudicotyledons</taxon>
        <taxon>Gunneridae</taxon>
        <taxon>Pentapetalae</taxon>
        <taxon>rosids</taxon>
        <taxon>malvids</taxon>
        <taxon>Brassicales</taxon>
        <taxon>Brassicaceae</taxon>
        <taxon>Brassiceae</taxon>
        <taxon>Brassica</taxon>
    </lineage>
</organism>
<evidence type="ECO:0000313" key="2">
    <source>
        <dbReference type="Proteomes" id="UP000712281"/>
    </source>
</evidence>
<sequence length="59" mass="6938">MRSTVIGFPPYHVFSSEKLEDTKQVCSVNSNEAGENEDVYQFLYYFRSSNAKQWLQVLR</sequence>
<gene>
    <name evidence="1" type="ORF">F2Q68_00011342</name>
</gene>
<proteinExistence type="predicted"/>
<name>A0A8S9KXM1_BRACR</name>
<reference evidence="1" key="1">
    <citation type="submission" date="2019-12" db="EMBL/GenBank/DDBJ databases">
        <title>Genome sequencing and annotation of Brassica cretica.</title>
        <authorList>
            <person name="Studholme D.J."/>
            <person name="Sarris P.F."/>
        </authorList>
    </citation>
    <scope>NUCLEOTIDE SEQUENCE</scope>
    <source>
        <strain evidence="1">PFS-001/15</strain>
        <tissue evidence="1">Leaf</tissue>
    </source>
</reference>
<comment type="caution">
    <text evidence="1">The sequence shown here is derived from an EMBL/GenBank/DDBJ whole genome shotgun (WGS) entry which is preliminary data.</text>
</comment>
<protein>
    <submittedName>
        <fullName evidence="1">Uncharacterized protein</fullName>
    </submittedName>
</protein>
<evidence type="ECO:0000313" key="1">
    <source>
        <dbReference type="EMBL" id="KAF2599844.1"/>
    </source>
</evidence>
<dbReference type="AlphaFoldDB" id="A0A8S9KXM1"/>
<dbReference type="EMBL" id="QGKW02000717">
    <property type="protein sequence ID" value="KAF2599844.1"/>
    <property type="molecule type" value="Genomic_DNA"/>
</dbReference>